<feature type="region of interest" description="Disordered" evidence="1">
    <location>
        <begin position="218"/>
        <end position="343"/>
    </location>
</feature>
<dbReference type="OrthoDB" id="67516at2759"/>
<protein>
    <submittedName>
        <fullName evidence="2">Uncharacterized protein</fullName>
    </submittedName>
</protein>
<dbReference type="SUPFAM" id="SSF50729">
    <property type="entry name" value="PH domain-like"/>
    <property type="match status" value="1"/>
</dbReference>
<dbReference type="PROSITE" id="PS50003">
    <property type="entry name" value="PH_DOMAIN"/>
    <property type="match status" value="1"/>
</dbReference>
<feature type="compositionally biased region" description="Pro residues" evidence="1">
    <location>
        <begin position="457"/>
        <end position="469"/>
    </location>
</feature>
<name>A0A7R8WFK9_9CRUS</name>
<organism evidence="2">
    <name type="scientific">Cyprideis torosa</name>
    <dbReference type="NCBI Taxonomy" id="163714"/>
    <lineage>
        <taxon>Eukaryota</taxon>
        <taxon>Metazoa</taxon>
        <taxon>Ecdysozoa</taxon>
        <taxon>Arthropoda</taxon>
        <taxon>Crustacea</taxon>
        <taxon>Oligostraca</taxon>
        <taxon>Ostracoda</taxon>
        <taxon>Podocopa</taxon>
        <taxon>Podocopida</taxon>
        <taxon>Cytherocopina</taxon>
        <taxon>Cytheroidea</taxon>
        <taxon>Cytherideidae</taxon>
        <taxon>Cyprideis</taxon>
    </lineage>
</organism>
<feature type="compositionally biased region" description="Low complexity" evidence="1">
    <location>
        <begin position="537"/>
        <end position="549"/>
    </location>
</feature>
<dbReference type="PANTHER" id="PTHR45960:SF2">
    <property type="entry name" value="PROTEIN DAUGHTER OF SEVENLESS"/>
    <property type="match status" value="1"/>
</dbReference>
<evidence type="ECO:0000256" key="1">
    <source>
        <dbReference type="SAM" id="MobiDB-lite"/>
    </source>
</evidence>
<dbReference type="GO" id="GO:0005737">
    <property type="term" value="C:cytoplasm"/>
    <property type="evidence" value="ECO:0007669"/>
    <property type="project" value="TreeGrafter"/>
</dbReference>
<dbReference type="InterPro" id="IPR001849">
    <property type="entry name" value="PH_domain"/>
</dbReference>
<dbReference type="Pfam" id="PF00169">
    <property type="entry name" value="PH"/>
    <property type="match status" value="1"/>
</dbReference>
<feature type="compositionally biased region" description="Polar residues" evidence="1">
    <location>
        <begin position="527"/>
        <end position="536"/>
    </location>
</feature>
<feature type="region of interest" description="Disordered" evidence="1">
    <location>
        <begin position="379"/>
        <end position="507"/>
    </location>
</feature>
<feature type="compositionally biased region" description="Polar residues" evidence="1">
    <location>
        <begin position="597"/>
        <end position="613"/>
    </location>
</feature>
<dbReference type="GO" id="GO:0007165">
    <property type="term" value="P:signal transduction"/>
    <property type="evidence" value="ECO:0007669"/>
    <property type="project" value="TreeGrafter"/>
</dbReference>
<dbReference type="AlphaFoldDB" id="A0A7R8WFK9"/>
<dbReference type="GO" id="GO:0035591">
    <property type="term" value="F:signaling adaptor activity"/>
    <property type="evidence" value="ECO:0007669"/>
    <property type="project" value="TreeGrafter"/>
</dbReference>
<dbReference type="InterPro" id="IPR011993">
    <property type="entry name" value="PH-like_dom_sf"/>
</dbReference>
<dbReference type="PANTHER" id="PTHR45960">
    <property type="entry name" value="GRB2-ASSOCIATED-BINDING PROTEIN"/>
    <property type="match status" value="1"/>
</dbReference>
<gene>
    <name evidence="2" type="ORF">CTOB1V02_LOCUS7923</name>
</gene>
<accession>A0A7R8WFK9</accession>
<feature type="region of interest" description="Disordered" evidence="1">
    <location>
        <begin position="527"/>
        <end position="561"/>
    </location>
</feature>
<evidence type="ECO:0000313" key="2">
    <source>
        <dbReference type="EMBL" id="CAD7230060.1"/>
    </source>
</evidence>
<sequence length="674" mass="72942">MTEQVVHEGWLVKSPPPKSFFHAKWRRRWFVLRESGKLPRQYILEYFADQNKKKAKGIIDLDECEQRGCGLTGTVTKLTIPKELRFNKNQLISSDRGDLRKQERGNIEERALINGKMLVIKCYDKPIHLLPTADVTSPADVLEHWDRRQEAHVQLPHPATIDASLSFRKHLHIFSIYTRKRVFYLSACSETDMAKWVECLCQVCGLKQYTPTTPPVIGADGTDSPARNIHPIYANGPSPNLPPLSATTQITTLGSPSPQAPLSSGRGSGSIPTQTPSSVGLPNALPSPHGSPYIPISECRSGKRSDQVPGAQTTPASQGSWSTYPRTNTPKDHSGGGAGPAVAPVYVNASPDIPLPPKSQSARRATQGTVFTFDGVSCPPPVNRGLKPSRSPLHPAAPVPPFGVARVAGKHGGMHHQKSSKSSSIVPSTSASSCTPKISFARPQPPRVDRSLKPSRRPPPLPTPFPLESPPRSRRPIAPATSHHNGPPSSATPGRPPGSGTAANPLSPALGAPSFCVPSSLSLSAKLKGNQQQLQQRPSPAISASSRPAENGHHATTTNRNDEEEIFHYIINGRIIPESEKDKFLAASDVKYASLDFPTTNSKQGPSSTSRTTPAEYHGESPVSLNGRRHDETDSSSSRTQYKLIDAVRTMAIHRTKQGVEAYFRAQQQGEDGG</sequence>
<dbReference type="SMART" id="SM00233">
    <property type="entry name" value="PH"/>
    <property type="match status" value="1"/>
</dbReference>
<feature type="compositionally biased region" description="Polar residues" evidence="1">
    <location>
        <begin position="310"/>
        <end position="328"/>
    </location>
</feature>
<dbReference type="Gene3D" id="2.30.29.30">
    <property type="entry name" value="Pleckstrin-homology domain (PH domain)/Phosphotyrosine-binding domain (PTB)"/>
    <property type="match status" value="2"/>
</dbReference>
<feature type="compositionally biased region" description="Polar residues" evidence="1">
    <location>
        <begin position="270"/>
        <end position="280"/>
    </location>
</feature>
<feature type="region of interest" description="Disordered" evidence="1">
    <location>
        <begin position="596"/>
        <end position="641"/>
    </location>
</feature>
<feature type="compositionally biased region" description="Polar residues" evidence="1">
    <location>
        <begin position="245"/>
        <end position="262"/>
    </location>
</feature>
<dbReference type="EMBL" id="OB662434">
    <property type="protein sequence ID" value="CAD7230060.1"/>
    <property type="molecule type" value="Genomic_DNA"/>
</dbReference>
<feature type="compositionally biased region" description="Polar residues" evidence="1">
    <location>
        <begin position="482"/>
        <end position="492"/>
    </location>
</feature>
<reference evidence="2" key="1">
    <citation type="submission" date="2020-11" db="EMBL/GenBank/DDBJ databases">
        <authorList>
            <person name="Tran Van P."/>
        </authorList>
    </citation>
    <scope>NUCLEOTIDE SEQUENCE</scope>
</reference>
<feature type="compositionally biased region" description="Basic residues" evidence="1">
    <location>
        <begin position="408"/>
        <end position="419"/>
    </location>
</feature>
<proteinExistence type="predicted"/>
<feature type="compositionally biased region" description="Low complexity" evidence="1">
    <location>
        <begin position="420"/>
        <end position="433"/>
    </location>
</feature>
<dbReference type="InterPro" id="IPR046355">
    <property type="entry name" value="Gab1-4-like"/>
</dbReference>